<evidence type="ECO:0000313" key="9">
    <source>
        <dbReference type="Proteomes" id="UP000192932"/>
    </source>
</evidence>
<dbReference type="InterPro" id="IPR028259">
    <property type="entry name" value="AP2-like_int_N"/>
</dbReference>
<gene>
    <name evidence="8" type="ORF">B7492_07780</name>
</gene>
<dbReference type="Gene3D" id="1.10.150.130">
    <property type="match status" value="1"/>
</dbReference>
<dbReference type="CDD" id="cd01189">
    <property type="entry name" value="INT_ICEBs1_C_like"/>
    <property type="match status" value="1"/>
</dbReference>
<dbReference type="InterPro" id="IPR013762">
    <property type="entry name" value="Integrase-like_cat_sf"/>
</dbReference>
<dbReference type="GO" id="GO:0015074">
    <property type="term" value="P:DNA integration"/>
    <property type="evidence" value="ECO:0007669"/>
    <property type="project" value="UniProtKB-KW"/>
</dbReference>
<evidence type="ECO:0000313" key="8">
    <source>
        <dbReference type="EMBL" id="ARJ21145.1"/>
    </source>
</evidence>
<keyword evidence="4" id="KW-0233">DNA recombination</keyword>
<feature type="domain" description="Tyr recombinase" evidence="6">
    <location>
        <begin position="166"/>
        <end position="361"/>
    </location>
</feature>
<dbReference type="InterPro" id="IPR011010">
    <property type="entry name" value="DNA_brk_join_enz"/>
</dbReference>
<dbReference type="EMBL" id="CP020743">
    <property type="protein sequence ID" value="ARJ21145.1"/>
    <property type="molecule type" value="Genomic_DNA"/>
</dbReference>
<evidence type="ECO:0000256" key="5">
    <source>
        <dbReference type="PROSITE-ProRule" id="PRU01248"/>
    </source>
</evidence>
<evidence type="ECO:0000259" key="6">
    <source>
        <dbReference type="PROSITE" id="PS51898"/>
    </source>
</evidence>
<dbReference type="InterPro" id="IPR002104">
    <property type="entry name" value="Integrase_catalytic"/>
</dbReference>
<reference evidence="8 9" key="1">
    <citation type="submission" date="2017-04" db="EMBL/GenBank/DDBJ databases">
        <title>The Characteristic of a Fine Plant Growth-Promoting Rhizobacteria Bacillus mycoides Gnyt1 and its Whole Genome Sequencing Analysis.</title>
        <authorList>
            <person name="Li J.H."/>
            <person name="Yao T."/>
        </authorList>
    </citation>
    <scope>NUCLEOTIDE SEQUENCE [LARGE SCALE GENOMIC DNA]</scope>
    <source>
        <strain evidence="8 9">Gnyt1</strain>
    </source>
</reference>
<evidence type="ECO:0000256" key="1">
    <source>
        <dbReference type="ARBA" id="ARBA00008857"/>
    </source>
</evidence>
<evidence type="ECO:0000256" key="2">
    <source>
        <dbReference type="ARBA" id="ARBA00022908"/>
    </source>
</evidence>
<dbReference type="SUPFAM" id="SSF56349">
    <property type="entry name" value="DNA breaking-rejoining enzymes"/>
    <property type="match status" value="1"/>
</dbReference>
<organism evidence="8 9">
    <name type="scientific">Bacillus mycoides</name>
    <dbReference type="NCBI Taxonomy" id="1405"/>
    <lineage>
        <taxon>Bacteria</taxon>
        <taxon>Bacillati</taxon>
        <taxon>Bacillota</taxon>
        <taxon>Bacilli</taxon>
        <taxon>Bacillales</taxon>
        <taxon>Bacillaceae</taxon>
        <taxon>Bacillus</taxon>
        <taxon>Bacillus cereus group</taxon>
    </lineage>
</organism>
<evidence type="ECO:0000256" key="4">
    <source>
        <dbReference type="ARBA" id="ARBA00023172"/>
    </source>
</evidence>
<dbReference type="InterPro" id="IPR050090">
    <property type="entry name" value="Tyrosine_recombinase_XerCD"/>
</dbReference>
<dbReference type="Proteomes" id="UP000192932">
    <property type="component" value="Chromosome"/>
</dbReference>
<dbReference type="PANTHER" id="PTHR30349">
    <property type="entry name" value="PHAGE INTEGRASE-RELATED"/>
    <property type="match status" value="1"/>
</dbReference>
<dbReference type="RefSeq" id="WP_085309995.1">
    <property type="nucleotide sequence ID" value="NZ_CP020743.1"/>
</dbReference>
<dbReference type="AlphaFoldDB" id="A0A1W6A5K8"/>
<accession>A0A1W6A5K8</accession>
<sequence>MKGHIRKRGNKYCIVIDIGPDSETGKRRQKWFSGYKTKKEAQADVAKKITELNEGTFVDPSKLTLKEYLLEWLEVKKMSLENGTYISYKAYITAYIMPTIGVVSLHKLNAIHIQKCYKATIDKGIANNSILLMHKILKSALNLAVKQNIITKNPANFAEIPKKEKSSIQPWTEEEVKSFLFHSQDSRYHIGYLIAITTGMRLGEVLGLRWQDVDFKNSTVTINQTIGFDNKVKLTAKNNSSKRTIPVPTKTIESLKKYRTQVNKEKLRLGSAYRDLDLINCNEVGGVLKRCTFRAHFKKIIKKAGVKEIRFHDVRHTHATLLLKQGVNPKIISERLGHTDISMTLRIYSHILPNMQKEAVENFGKSIFG</sequence>
<dbReference type="PROSITE" id="PS51898">
    <property type="entry name" value="TYR_RECOMBINASE"/>
    <property type="match status" value="1"/>
</dbReference>
<protein>
    <submittedName>
        <fullName evidence="8">Site-specific integrase</fullName>
    </submittedName>
</protein>
<dbReference type="Pfam" id="PF14657">
    <property type="entry name" value="Arm-DNA-bind_4"/>
    <property type="match status" value="1"/>
</dbReference>
<dbReference type="InterPro" id="IPR044068">
    <property type="entry name" value="CB"/>
</dbReference>
<dbReference type="GO" id="GO:0003677">
    <property type="term" value="F:DNA binding"/>
    <property type="evidence" value="ECO:0007669"/>
    <property type="project" value="UniProtKB-UniRule"/>
</dbReference>
<dbReference type="Pfam" id="PF00589">
    <property type="entry name" value="Phage_integrase"/>
    <property type="match status" value="1"/>
</dbReference>
<dbReference type="Gene3D" id="1.10.443.10">
    <property type="entry name" value="Intergrase catalytic core"/>
    <property type="match status" value="1"/>
</dbReference>
<dbReference type="PROSITE" id="PS51900">
    <property type="entry name" value="CB"/>
    <property type="match status" value="1"/>
</dbReference>
<dbReference type="InterPro" id="IPR010998">
    <property type="entry name" value="Integrase_recombinase_N"/>
</dbReference>
<comment type="similarity">
    <text evidence="1">Belongs to the 'phage' integrase family.</text>
</comment>
<dbReference type="InterPro" id="IPR004107">
    <property type="entry name" value="Integrase_SAM-like_N"/>
</dbReference>
<dbReference type="GO" id="GO:0006310">
    <property type="term" value="P:DNA recombination"/>
    <property type="evidence" value="ECO:0007669"/>
    <property type="project" value="UniProtKB-KW"/>
</dbReference>
<feature type="domain" description="Core-binding (CB)" evidence="7">
    <location>
        <begin position="63"/>
        <end position="145"/>
    </location>
</feature>
<keyword evidence="2" id="KW-0229">DNA integration</keyword>
<evidence type="ECO:0000259" key="7">
    <source>
        <dbReference type="PROSITE" id="PS51900"/>
    </source>
</evidence>
<dbReference type="Pfam" id="PF14659">
    <property type="entry name" value="Phage_int_SAM_3"/>
    <property type="match status" value="1"/>
</dbReference>
<keyword evidence="3 5" id="KW-0238">DNA-binding</keyword>
<name>A0A1W6A5K8_BACMY</name>
<dbReference type="PANTHER" id="PTHR30349:SF64">
    <property type="entry name" value="PROPHAGE INTEGRASE INTD-RELATED"/>
    <property type="match status" value="1"/>
</dbReference>
<proteinExistence type="inferred from homology"/>
<evidence type="ECO:0000256" key="3">
    <source>
        <dbReference type="ARBA" id="ARBA00023125"/>
    </source>
</evidence>